<evidence type="ECO:0000256" key="6">
    <source>
        <dbReference type="SAM" id="MobiDB-lite"/>
    </source>
</evidence>
<dbReference type="GO" id="GO:0022625">
    <property type="term" value="C:cytosolic large ribosomal subunit"/>
    <property type="evidence" value="ECO:0007669"/>
    <property type="project" value="TreeGrafter"/>
</dbReference>
<dbReference type="OrthoDB" id="1875589at2759"/>
<feature type="compositionally biased region" description="Basic and acidic residues" evidence="6">
    <location>
        <begin position="208"/>
        <end position="224"/>
    </location>
</feature>
<evidence type="ECO:0000256" key="7">
    <source>
        <dbReference type="SAM" id="SignalP"/>
    </source>
</evidence>
<evidence type="ECO:0000313" key="10">
    <source>
        <dbReference type="RefSeq" id="XP_023179315.1"/>
    </source>
</evidence>
<dbReference type="CTD" id="9045"/>
<dbReference type="GeneID" id="111605162"/>
<dbReference type="PANTHER" id="PTHR11127:SF2">
    <property type="entry name" value="LARGE RIBOSOMAL SUBUNIT PROTEIN EL14"/>
    <property type="match status" value="1"/>
</dbReference>
<reference evidence="10" key="1">
    <citation type="submission" date="2025-08" db="UniProtKB">
        <authorList>
            <consortium name="RefSeq"/>
        </authorList>
    </citation>
    <scope>IDENTIFICATION</scope>
    <source>
        <strain evidence="10">15085-1641.00</strain>
        <tissue evidence="10">Whole body</tissue>
    </source>
</reference>
<dbReference type="GO" id="GO:0042273">
    <property type="term" value="P:ribosomal large subunit biogenesis"/>
    <property type="evidence" value="ECO:0007669"/>
    <property type="project" value="TreeGrafter"/>
</dbReference>
<protein>
    <recommendedName>
        <fullName evidence="4">Large ribosomal subunit protein eL14</fullName>
    </recommendedName>
    <alternativeName>
        <fullName evidence="5">60S ribosomal protein L14</fullName>
    </alternativeName>
</protein>
<evidence type="ECO:0000256" key="5">
    <source>
        <dbReference type="ARBA" id="ARBA00035318"/>
    </source>
</evidence>
<dbReference type="InterPro" id="IPR008991">
    <property type="entry name" value="Translation_prot_SH3-like_sf"/>
</dbReference>
<dbReference type="InterPro" id="IPR014722">
    <property type="entry name" value="Rib_uL2_dom2"/>
</dbReference>
<evidence type="ECO:0000313" key="9">
    <source>
        <dbReference type="Proteomes" id="UP000504633"/>
    </source>
</evidence>
<keyword evidence="3" id="KW-0687">Ribonucleoprotein</keyword>
<evidence type="ECO:0000259" key="8">
    <source>
        <dbReference type="Pfam" id="PF01929"/>
    </source>
</evidence>
<proteinExistence type="inferred from homology"/>
<gene>
    <name evidence="10" type="primary">LOC111605162</name>
</gene>
<dbReference type="GO" id="GO:0003723">
    <property type="term" value="F:RNA binding"/>
    <property type="evidence" value="ECO:0007669"/>
    <property type="project" value="InterPro"/>
</dbReference>
<feature type="domain" description="Large ribosomal subunit protein eL14" evidence="8">
    <location>
        <begin position="108"/>
        <end position="182"/>
    </location>
</feature>
<dbReference type="Proteomes" id="UP000504633">
    <property type="component" value="Unplaced"/>
</dbReference>
<evidence type="ECO:0000256" key="2">
    <source>
        <dbReference type="ARBA" id="ARBA00022980"/>
    </source>
</evidence>
<dbReference type="Pfam" id="PF01929">
    <property type="entry name" value="Ribosomal_L14e"/>
    <property type="match status" value="1"/>
</dbReference>
<dbReference type="Gene3D" id="2.30.30.30">
    <property type="match status" value="1"/>
</dbReference>
<dbReference type="InterPro" id="IPR002784">
    <property type="entry name" value="Ribosomal_eL14_dom"/>
</dbReference>
<evidence type="ECO:0000256" key="3">
    <source>
        <dbReference type="ARBA" id="ARBA00023274"/>
    </source>
</evidence>
<dbReference type="AlphaFoldDB" id="A0A6J1MD25"/>
<dbReference type="FunFam" id="2.30.30.30:FF:000050">
    <property type="entry name" value="60S ribosomal protein L14"/>
    <property type="match status" value="1"/>
</dbReference>
<feature type="signal peptide" evidence="7">
    <location>
        <begin position="1"/>
        <end position="24"/>
    </location>
</feature>
<organism evidence="9 10">
    <name type="scientific">Drosophila hydei</name>
    <name type="common">Fruit fly</name>
    <dbReference type="NCBI Taxonomy" id="7224"/>
    <lineage>
        <taxon>Eukaryota</taxon>
        <taxon>Metazoa</taxon>
        <taxon>Ecdysozoa</taxon>
        <taxon>Arthropoda</taxon>
        <taxon>Hexapoda</taxon>
        <taxon>Insecta</taxon>
        <taxon>Pterygota</taxon>
        <taxon>Neoptera</taxon>
        <taxon>Endopterygota</taxon>
        <taxon>Diptera</taxon>
        <taxon>Brachycera</taxon>
        <taxon>Muscomorpha</taxon>
        <taxon>Ephydroidea</taxon>
        <taxon>Drosophilidae</taxon>
        <taxon>Drosophila</taxon>
    </lineage>
</organism>
<keyword evidence="9" id="KW-1185">Reference proteome</keyword>
<dbReference type="GO" id="GO:0006412">
    <property type="term" value="P:translation"/>
    <property type="evidence" value="ECO:0007669"/>
    <property type="project" value="InterPro"/>
</dbReference>
<dbReference type="KEGG" id="dhe:111605162"/>
<dbReference type="OMA" id="INAQCCK"/>
<dbReference type="PANTHER" id="PTHR11127">
    <property type="entry name" value="60S RIBOSOMAL PROTEIN L14"/>
    <property type="match status" value="1"/>
</dbReference>
<sequence>MKGSSSNLSLFFLFLTNSASFINAQCCKALFNCNSALVHTFRHVDAELSNFLRSFSFFPVSVMPFERFVQTGRIAKASAGPLKGRLVAIVDVIDQNRVLVDGPLTGVPRQEYRLNNLHLTKYRIKFPYTAPTSIVRKAWVDSDLKAQWKVSAWSVKAQNICKRSQLNDFDRFKLRYAKRQRNKLLTIAFNTLKKRTKSDGTPRILKKDRRERLRAEKAKPKAKK</sequence>
<evidence type="ECO:0000256" key="4">
    <source>
        <dbReference type="ARBA" id="ARBA00035215"/>
    </source>
</evidence>
<accession>A0A6J1MD25</accession>
<evidence type="ECO:0000256" key="1">
    <source>
        <dbReference type="ARBA" id="ARBA00006592"/>
    </source>
</evidence>
<dbReference type="GO" id="GO:0003735">
    <property type="term" value="F:structural constituent of ribosome"/>
    <property type="evidence" value="ECO:0007669"/>
    <property type="project" value="InterPro"/>
</dbReference>
<dbReference type="SUPFAM" id="SSF50104">
    <property type="entry name" value="Translation proteins SH3-like domain"/>
    <property type="match status" value="1"/>
</dbReference>
<feature type="region of interest" description="Disordered" evidence="6">
    <location>
        <begin position="197"/>
        <end position="224"/>
    </location>
</feature>
<dbReference type="CDD" id="cd23702">
    <property type="entry name" value="eL14"/>
    <property type="match status" value="1"/>
</dbReference>
<keyword evidence="2 10" id="KW-0689">Ribosomal protein</keyword>
<comment type="similarity">
    <text evidence="1">Belongs to the eukaryotic ribosomal protein eL14 family.</text>
</comment>
<dbReference type="InterPro" id="IPR039660">
    <property type="entry name" value="Ribosomal_eL14"/>
</dbReference>
<keyword evidence="7" id="KW-0732">Signal</keyword>
<dbReference type="Gene3D" id="6.10.250.2270">
    <property type="match status" value="1"/>
</dbReference>
<dbReference type="RefSeq" id="XP_023179315.1">
    <property type="nucleotide sequence ID" value="XM_023323547.2"/>
</dbReference>
<feature type="chain" id="PRO_5027062645" description="Large ribosomal subunit protein eL14" evidence="7">
    <location>
        <begin position="25"/>
        <end position="224"/>
    </location>
</feature>
<name>A0A6J1MD25_DROHY</name>